<accession>A0AAD6ZGE3</accession>
<keyword evidence="3" id="KW-1185">Reference proteome</keyword>
<gene>
    <name evidence="2" type="ORF">DFH08DRAFT_1086000</name>
</gene>
<evidence type="ECO:0000313" key="2">
    <source>
        <dbReference type="EMBL" id="KAJ7321055.1"/>
    </source>
</evidence>
<dbReference type="Proteomes" id="UP001218218">
    <property type="component" value="Unassembled WGS sequence"/>
</dbReference>
<feature type="region of interest" description="Disordered" evidence="1">
    <location>
        <begin position="1"/>
        <end position="125"/>
    </location>
</feature>
<dbReference type="AlphaFoldDB" id="A0AAD6ZGE3"/>
<feature type="compositionally biased region" description="Basic and acidic residues" evidence="1">
    <location>
        <begin position="71"/>
        <end position="97"/>
    </location>
</feature>
<proteinExistence type="predicted"/>
<comment type="caution">
    <text evidence="2">The sequence shown here is derived from an EMBL/GenBank/DDBJ whole genome shotgun (WGS) entry which is preliminary data.</text>
</comment>
<feature type="compositionally biased region" description="Basic residues" evidence="1">
    <location>
        <begin position="30"/>
        <end position="42"/>
    </location>
</feature>
<evidence type="ECO:0000313" key="3">
    <source>
        <dbReference type="Proteomes" id="UP001218218"/>
    </source>
</evidence>
<evidence type="ECO:0000256" key="1">
    <source>
        <dbReference type="SAM" id="MobiDB-lite"/>
    </source>
</evidence>
<protein>
    <submittedName>
        <fullName evidence="2">Uncharacterized protein</fullName>
    </submittedName>
</protein>
<reference evidence="2" key="1">
    <citation type="submission" date="2023-03" db="EMBL/GenBank/DDBJ databases">
        <title>Massive genome expansion in bonnet fungi (Mycena s.s.) driven by repeated elements and novel gene families across ecological guilds.</title>
        <authorList>
            <consortium name="Lawrence Berkeley National Laboratory"/>
            <person name="Harder C.B."/>
            <person name="Miyauchi S."/>
            <person name="Viragh M."/>
            <person name="Kuo A."/>
            <person name="Thoen E."/>
            <person name="Andreopoulos B."/>
            <person name="Lu D."/>
            <person name="Skrede I."/>
            <person name="Drula E."/>
            <person name="Henrissat B."/>
            <person name="Morin E."/>
            <person name="Kohler A."/>
            <person name="Barry K."/>
            <person name="LaButti K."/>
            <person name="Morin E."/>
            <person name="Salamov A."/>
            <person name="Lipzen A."/>
            <person name="Mereny Z."/>
            <person name="Hegedus B."/>
            <person name="Baldrian P."/>
            <person name="Stursova M."/>
            <person name="Weitz H."/>
            <person name="Taylor A."/>
            <person name="Grigoriev I.V."/>
            <person name="Nagy L.G."/>
            <person name="Martin F."/>
            <person name="Kauserud H."/>
        </authorList>
    </citation>
    <scope>NUCLEOTIDE SEQUENCE</scope>
    <source>
        <strain evidence="2">CBHHK002</strain>
    </source>
</reference>
<organism evidence="2 3">
    <name type="scientific">Mycena albidolilacea</name>
    <dbReference type="NCBI Taxonomy" id="1033008"/>
    <lineage>
        <taxon>Eukaryota</taxon>
        <taxon>Fungi</taxon>
        <taxon>Dikarya</taxon>
        <taxon>Basidiomycota</taxon>
        <taxon>Agaricomycotina</taxon>
        <taxon>Agaricomycetes</taxon>
        <taxon>Agaricomycetidae</taxon>
        <taxon>Agaricales</taxon>
        <taxon>Marasmiineae</taxon>
        <taxon>Mycenaceae</taxon>
        <taxon>Mycena</taxon>
    </lineage>
</organism>
<name>A0AAD6ZGE3_9AGAR</name>
<feature type="compositionally biased region" description="Basic residues" evidence="1">
    <location>
        <begin position="1"/>
        <end position="19"/>
    </location>
</feature>
<sequence>MDPGGRHHPHPPKPRHAPHTPHFNGVRSGLQRRARKRPHHPQHHPDLQTLENPEYVISPAEALRTAGGRAMSEDLQDKERSPLRGRDTGQRDSADGDREQDEQEWTSSAHLSYAPPRAHMPRRTVADAGASSALALGCAMTSTASAYTALAADLKKPRELSGYLRTAVRAVCGGLLRAVCEDLPGRERFPQGSEEGQRACGKL</sequence>
<dbReference type="EMBL" id="JARIHO010000052">
    <property type="protein sequence ID" value="KAJ7321055.1"/>
    <property type="molecule type" value="Genomic_DNA"/>
</dbReference>